<dbReference type="PANTHER" id="PTHR24256">
    <property type="entry name" value="TRYPTASE-RELATED"/>
    <property type="match status" value="1"/>
</dbReference>
<reference evidence="3" key="1">
    <citation type="submission" date="2020-11" db="EMBL/GenBank/DDBJ databases">
        <authorList>
            <person name="Tran Van P."/>
        </authorList>
    </citation>
    <scope>NUCLEOTIDE SEQUENCE</scope>
</reference>
<dbReference type="Pfam" id="PF00089">
    <property type="entry name" value="Trypsin"/>
    <property type="match status" value="1"/>
</dbReference>
<dbReference type="InterPro" id="IPR051487">
    <property type="entry name" value="Ser/Thr_Proteases_Immune/Dev"/>
</dbReference>
<dbReference type="InterPro" id="IPR001314">
    <property type="entry name" value="Peptidase_S1A"/>
</dbReference>
<dbReference type="EMBL" id="OB661612">
    <property type="protein sequence ID" value="CAD7228606.1"/>
    <property type="molecule type" value="Genomic_DNA"/>
</dbReference>
<dbReference type="GO" id="GO:0004252">
    <property type="term" value="F:serine-type endopeptidase activity"/>
    <property type="evidence" value="ECO:0007669"/>
    <property type="project" value="InterPro"/>
</dbReference>
<dbReference type="SUPFAM" id="SSF50494">
    <property type="entry name" value="Trypsin-like serine proteases"/>
    <property type="match status" value="1"/>
</dbReference>
<comment type="similarity">
    <text evidence="2">Belongs to the peptidase S1 family. CLIP subfamily.</text>
</comment>
<dbReference type="PRINTS" id="PR00722">
    <property type="entry name" value="CHYMOTRYPSIN"/>
</dbReference>
<dbReference type="GO" id="GO:0006508">
    <property type="term" value="P:proteolysis"/>
    <property type="evidence" value="ECO:0007669"/>
    <property type="project" value="InterPro"/>
</dbReference>
<evidence type="ECO:0000256" key="2">
    <source>
        <dbReference type="ARBA" id="ARBA00024195"/>
    </source>
</evidence>
<evidence type="ECO:0000256" key="1">
    <source>
        <dbReference type="ARBA" id="ARBA00023157"/>
    </source>
</evidence>
<accession>A0A7R8WFY9</accession>
<dbReference type="OrthoDB" id="6505615at2759"/>
<dbReference type="InterPro" id="IPR043504">
    <property type="entry name" value="Peptidase_S1_PA_chymotrypsin"/>
</dbReference>
<dbReference type="InterPro" id="IPR018114">
    <property type="entry name" value="TRYPSIN_HIS"/>
</dbReference>
<dbReference type="AlphaFoldDB" id="A0A7R8WFY9"/>
<dbReference type="CDD" id="cd00190">
    <property type="entry name" value="Tryp_SPc"/>
    <property type="match status" value="1"/>
</dbReference>
<organism evidence="3">
    <name type="scientific">Cyprideis torosa</name>
    <dbReference type="NCBI Taxonomy" id="163714"/>
    <lineage>
        <taxon>Eukaryota</taxon>
        <taxon>Metazoa</taxon>
        <taxon>Ecdysozoa</taxon>
        <taxon>Arthropoda</taxon>
        <taxon>Crustacea</taxon>
        <taxon>Oligostraca</taxon>
        <taxon>Ostracoda</taxon>
        <taxon>Podocopa</taxon>
        <taxon>Podocopida</taxon>
        <taxon>Cytherocopina</taxon>
        <taxon>Cytheroidea</taxon>
        <taxon>Cytherideidae</taxon>
        <taxon>Cyprideis</taxon>
    </lineage>
</organism>
<proteinExistence type="inferred from homology"/>
<dbReference type="Gene3D" id="2.40.10.10">
    <property type="entry name" value="Trypsin-like serine proteases"/>
    <property type="match status" value="1"/>
</dbReference>
<keyword evidence="1" id="KW-1015">Disulfide bond</keyword>
<protein>
    <submittedName>
        <fullName evidence="3">Uncharacterized protein</fullName>
    </submittedName>
</protein>
<gene>
    <name evidence="3" type="ORF">CTOB1V02_LOCUS6486</name>
</gene>
<evidence type="ECO:0000313" key="3">
    <source>
        <dbReference type="EMBL" id="CAD7228606.1"/>
    </source>
</evidence>
<dbReference type="InterPro" id="IPR009003">
    <property type="entry name" value="Peptidase_S1_PA"/>
</dbReference>
<dbReference type="InterPro" id="IPR001254">
    <property type="entry name" value="Trypsin_dom"/>
</dbReference>
<name>A0A7R8WFY9_9CRUS</name>
<dbReference type="PROSITE" id="PS50240">
    <property type="entry name" value="TRYPSIN_DOM"/>
    <property type="match status" value="1"/>
</dbReference>
<sequence length="296" mass="32719">MEAVLNFLLLLSVTGGLFKNGHCSNEDVRLRIVEANQARLGQFPFMAYLVEDYRGTKTHLCGGTVISNNFILTAAHCVIYHDGPTIPVSRLKVYLGSVYRESGNIYNVQSTVAHPKYRLLKYHEDFSPSSEFDVALIKTTQPIEFSKEKVEPVFVAKSVVYLAGSSCVTPGWGGNKGIGTNPTRLLFGVTYPYQFSQCAKIYQAAGVKLNPNTHMCFFNPEKPKQQPCYGDSGGPVVCSRRGLPNMLYGITTFGLYDDLCGVGTASVPFVYTNTAGPLYQWIDTNCEKCLSRQPFN</sequence>
<dbReference type="SMART" id="SM00020">
    <property type="entry name" value="Tryp_SPc"/>
    <property type="match status" value="1"/>
</dbReference>
<dbReference type="FunFam" id="2.40.10.10:FF:000068">
    <property type="entry name" value="transmembrane protease serine 2"/>
    <property type="match status" value="1"/>
</dbReference>
<dbReference type="PROSITE" id="PS00134">
    <property type="entry name" value="TRYPSIN_HIS"/>
    <property type="match status" value="1"/>
</dbReference>